<dbReference type="SUPFAM" id="SSF89372">
    <property type="entry name" value="Fucose-specific lectin"/>
    <property type="match status" value="1"/>
</dbReference>
<name>A0A813NNZ0_9BILA</name>
<comment type="caution">
    <text evidence="1">The sequence shown here is derived from an EMBL/GenBank/DDBJ whole genome shotgun (WGS) entry which is preliminary data.</text>
</comment>
<dbReference type="AlphaFoldDB" id="A0A813NNZ0"/>
<dbReference type="EMBL" id="CAJNOE010000017">
    <property type="protein sequence ID" value="CAF0738479.1"/>
    <property type="molecule type" value="Genomic_DNA"/>
</dbReference>
<evidence type="ECO:0000313" key="1">
    <source>
        <dbReference type="EMBL" id="CAF0738479.1"/>
    </source>
</evidence>
<dbReference type="Proteomes" id="UP000663860">
    <property type="component" value="Unassembled WGS sequence"/>
</dbReference>
<organism evidence="1 2">
    <name type="scientific">Adineta steineri</name>
    <dbReference type="NCBI Taxonomy" id="433720"/>
    <lineage>
        <taxon>Eukaryota</taxon>
        <taxon>Metazoa</taxon>
        <taxon>Spiralia</taxon>
        <taxon>Gnathifera</taxon>
        <taxon>Rotifera</taxon>
        <taxon>Eurotatoria</taxon>
        <taxon>Bdelloidea</taxon>
        <taxon>Adinetida</taxon>
        <taxon>Adinetidae</taxon>
        <taxon>Adineta</taxon>
    </lineage>
</organism>
<protein>
    <submittedName>
        <fullName evidence="1">Uncharacterized protein</fullName>
    </submittedName>
</protein>
<accession>A0A813NNZ0</accession>
<sequence length="480" mass="55580">MTSTLIIDRKRTYKETCNDLYDCYTEYGLLCEYGWNENRSCLCEGSHYWSTQQNKCLRKGEMNDSCDVDYQCHQEIGFVCDKPPGALTKICICAANIYWAKISNCGQRMIQHIVDCINENYATTCLVLSIDNMYHMVTIRSFSEKELSFDWFLIDNRALLELPQLSCTFNNDTKYCFGLSIQDSQDSLKLAQFTRKGFHSIENIGGNNRGIAFGLTNINNVTVFVRNSQNTLYHRTIADDEILSPHDIALSLSGDPTCYIQELLTTRQTYCFARNSAFGLTEYAELSEYEWRITQLGYTTDRIRDEIAPVCSYVGQLHRYCFAIFENGQIYRIISNSNIWSTWELIGKGQQLQFITQPVFLTSKPLNQSDYDQTCYLFAIDTNNNLQLSTNINCAASDNFSEWIPISTNLKFKQFYKIFRLRDANIGVLGIDNQNQPYYMFLDPQIDRFTSPFFNTSVEKNMRPTLFCHYFPMNFSSSKN</sequence>
<reference evidence="1" key="1">
    <citation type="submission" date="2021-02" db="EMBL/GenBank/DDBJ databases">
        <authorList>
            <person name="Nowell W R."/>
        </authorList>
    </citation>
    <scope>NUCLEOTIDE SEQUENCE</scope>
</reference>
<evidence type="ECO:0000313" key="2">
    <source>
        <dbReference type="Proteomes" id="UP000663860"/>
    </source>
</evidence>
<gene>
    <name evidence="1" type="ORF">IZO911_LOCUS3380</name>
</gene>
<proteinExistence type="predicted"/>